<dbReference type="RefSeq" id="WP_181917781.1">
    <property type="nucleotide sequence ID" value="NZ_QRDZ01000015.1"/>
</dbReference>
<dbReference type="SUPFAM" id="SSF56784">
    <property type="entry name" value="HAD-like"/>
    <property type="match status" value="1"/>
</dbReference>
<dbReference type="PANTHER" id="PTHR19288:SF46">
    <property type="entry name" value="HALOACID DEHALOGENASE-LIKE HYDROLASE DOMAIN-CONTAINING PROTEIN 2"/>
    <property type="match status" value="1"/>
</dbReference>
<dbReference type="Gene3D" id="3.40.50.1000">
    <property type="entry name" value="HAD superfamily/HAD-like"/>
    <property type="match status" value="2"/>
</dbReference>
<dbReference type="GO" id="GO:0005737">
    <property type="term" value="C:cytoplasm"/>
    <property type="evidence" value="ECO:0007669"/>
    <property type="project" value="TreeGrafter"/>
</dbReference>
<reference evidence="1 2" key="1">
    <citation type="submission" date="2018-07" db="EMBL/GenBank/DDBJ databases">
        <title>Genomic Encyclopedia of Type Strains, Phase III (KMG-III): the genomes of soil and plant-associated and newly described type strains.</title>
        <authorList>
            <person name="Whitman W."/>
        </authorList>
    </citation>
    <scope>NUCLEOTIDE SEQUENCE [LARGE SCALE GENOMIC DNA]</scope>
    <source>
        <strain evidence="1 2">CECT 7287</strain>
    </source>
</reference>
<dbReference type="InterPro" id="IPR006357">
    <property type="entry name" value="HAD-SF_hydro_IIA"/>
</dbReference>
<dbReference type="NCBIfam" id="TIGR01460">
    <property type="entry name" value="HAD-SF-IIA"/>
    <property type="match status" value="1"/>
</dbReference>
<dbReference type="Pfam" id="PF13242">
    <property type="entry name" value="Hydrolase_like"/>
    <property type="match status" value="1"/>
</dbReference>
<name>A0A3D9JPB4_9BACL</name>
<dbReference type="EMBL" id="QRDZ01000015">
    <property type="protein sequence ID" value="RED75397.1"/>
    <property type="molecule type" value="Genomic_DNA"/>
</dbReference>
<comment type="caution">
    <text evidence="1">The sequence shown here is derived from an EMBL/GenBank/DDBJ whole genome shotgun (WGS) entry which is preliminary data.</text>
</comment>
<organism evidence="1 2">
    <name type="scientific">Cohnella phaseoli</name>
    <dbReference type="NCBI Taxonomy" id="456490"/>
    <lineage>
        <taxon>Bacteria</taxon>
        <taxon>Bacillati</taxon>
        <taxon>Bacillota</taxon>
        <taxon>Bacilli</taxon>
        <taxon>Bacillales</taxon>
        <taxon>Paenibacillaceae</taxon>
        <taxon>Cohnella</taxon>
    </lineage>
</organism>
<gene>
    <name evidence="1" type="ORF">DFP98_11512</name>
</gene>
<dbReference type="Pfam" id="PF13344">
    <property type="entry name" value="Hydrolase_6"/>
    <property type="match status" value="1"/>
</dbReference>
<protein>
    <submittedName>
        <fullName evidence="1">Arabinose operon protein AraL/NagD protein</fullName>
    </submittedName>
</protein>
<sequence length="272" mass="29080">MHRELFYSFQAYFFDLDGCVYFGDALAPGATEVIDALKQSGKRVIFVTNNSRSSAKTIAEKLRTMGLETPSADVVTATDCVGTYLSERYGRLSIRAAGSDELCAALSAAGHIVVFDNEEAAVDAAVIGLDIAFDYRKLEMLGAAVGAGARLIAANADLSHPGLDGGKVPETGALAAAVEAITGLRAEYVGKPEPHLFAYGLERCGARPEECVMIGDNYNTDIVGGRGAGMRTIWLDGRTAAERSRTADEYRAADWIVEDLAELRRIMEGLDV</sequence>
<dbReference type="PANTHER" id="PTHR19288">
    <property type="entry name" value="4-NITROPHENYLPHOSPHATASE-RELATED"/>
    <property type="match status" value="1"/>
</dbReference>
<dbReference type="InterPro" id="IPR023214">
    <property type="entry name" value="HAD_sf"/>
</dbReference>
<dbReference type="Proteomes" id="UP000256977">
    <property type="component" value="Unassembled WGS sequence"/>
</dbReference>
<evidence type="ECO:0000313" key="1">
    <source>
        <dbReference type="EMBL" id="RED75397.1"/>
    </source>
</evidence>
<dbReference type="AlphaFoldDB" id="A0A3D9JPB4"/>
<accession>A0A3D9JPB4</accession>
<dbReference type="NCBIfam" id="TIGR01549">
    <property type="entry name" value="HAD-SF-IA-v1"/>
    <property type="match status" value="1"/>
</dbReference>
<evidence type="ECO:0000313" key="2">
    <source>
        <dbReference type="Proteomes" id="UP000256977"/>
    </source>
</evidence>
<proteinExistence type="predicted"/>
<dbReference type="GO" id="GO:0016791">
    <property type="term" value="F:phosphatase activity"/>
    <property type="evidence" value="ECO:0007669"/>
    <property type="project" value="TreeGrafter"/>
</dbReference>
<dbReference type="InterPro" id="IPR006439">
    <property type="entry name" value="HAD-SF_hydro_IA"/>
</dbReference>
<keyword evidence="2" id="KW-1185">Reference proteome</keyword>
<dbReference type="InterPro" id="IPR036412">
    <property type="entry name" value="HAD-like_sf"/>
</dbReference>